<dbReference type="AlphaFoldDB" id="A0AAE0FMK1"/>
<gene>
    <name evidence="1" type="ORF">CYMTET_28631</name>
</gene>
<accession>A0AAE0FMK1</accession>
<comment type="caution">
    <text evidence="1">The sequence shown here is derived from an EMBL/GenBank/DDBJ whole genome shotgun (WGS) entry which is preliminary data.</text>
</comment>
<proteinExistence type="predicted"/>
<organism evidence="1 2">
    <name type="scientific">Cymbomonas tetramitiformis</name>
    <dbReference type="NCBI Taxonomy" id="36881"/>
    <lineage>
        <taxon>Eukaryota</taxon>
        <taxon>Viridiplantae</taxon>
        <taxon>Chlorophyta</taxon>
        <taxon>Pyramimonadophyceae</taxon>
        <taxon>Pyramimonadales</taxon>
        <taxon>Pyramimonadaceae</taxon>
        <taxon>Cymbomonas</taxon>
    </lineage>
</organism>
<evidence type="ECO:0000313" key="2">
    <source>
        <dbReference type="Proteomes" id="UP001190700"/>
    </source>
</evidence>
<dbReference type="Gene3D" id="3.90.550.10">
    <property type="entry name" value="Spore Coat Polysaccharide Biosynthesis Protein SpsA, Chain A"/>
    <property type="match status" value="1"/>
</dbReference>
<sequence>MDGTYRTGMVSPKLFVIEPSTDLYVDLEEQHYKVCNYPVHGVDIGFLNCYFRGRLNTIDQKYNMQHHCNTNPWDKRCYNFLARWWHQPRKRASLCMLHDTFFKYSPRSADANDWWWRAYNEMQKNVFGKSRRQAPWYKLW</sequence>
<protein>
    <submittedName>
        <fullName evidence="1">Uncharacterized protein</fullName>
    </submittedName>
</protein>
<evidence type="ECO:0000313" key="1">
    <source>
        <dbReference type="EMBL" id="KAK3262523.1"/>
    </source>
</evidence>
<keyword evidence="2" id="KW-1185">Reference proteome</keyword>
<dbReference type="EMBL" id="LGRX02016127">
    <property type="protein sequence ID" value="KAK3262523.1"/>
    <property type="molecule type" value="Genomic_DNA"/>
</dbReference>
<dbReference type="InterPro" id="IPR029044">
    <property type="entry name" value="Nucleotide-diphossugar_trans"/>
</dbReference>
<dbReference type="Proteomes" id="UP001190700">
    <property type="component" value="Unassembled WGS sequence"/>
</dbReference>
<name>A0AAE0FMK1_9CHLO</name>
<reference evidence="1 2" key="1">
    <citation type="journal article" date="2015" name="Genome Biol. Evol.">
        <title>Comparative Genomics of a Bacterivorous Green Alga Reveals Evolutionary Causalities and Consequences of Phago-Mixotrophic Mode of Nutrition.</title>
        <authorList>
            <person name="Burns J.A."/>
            <person name="Paasch A."/>
            <person name="Narechania A."/>
            <person name="Kim E."/>
        </authorList>
    </citation>
    <scope>NUCLEOTIDE SEQUENCE [LARGE SCALE GENOMIC DNA]</scope>
    <source>
        <strain evidence="1 2">PLY_AMNH</strain>
    </source>
</reference>